<evidence type="ECO:0000313" key="2">
    <source>
        <dbReference type="EMBL" id="RXV69530.1"/>
    </source>
</evidence>
<gene>
    <name evidence="2" type="ORF">D1006_31315</name>
</gene>
<dbReference type="AlphaFoldDB" id="A0A4Q2AK38"/>
<name>A0A4Q2AK38_9BURK</name>
<proteinExistence type="predicted"/>
<evidence type="ECO:0000313" key="3">
    <source>
        <dbReference type="Proteomes" id="UP000289650"/>
    </source>
</evidence>
<protein>
    <submittedName>
        <fullName evidence="2">Uncharacterized protein</fullName>
    </submittedName>
</protein>
<organism evidence="2 3">
    <name type="scientific">Burkholderia stabilis</name>
    <dbReference type="NCBI Taxonomy" id="95485"/>
    <lineage>
        <taxon>Bacteria</taxon>
        <taxon>Pseudomonadati</taxon>
        <taxon>Pseudomonadota</taxon>
        <taxon>Betaproteobacteria</taxon>
        <taxon>Burkholderiales</taxon>
        <taxon>Burkholderiaceae</taxon>
        <taxon>Burkholderia</taxon>
        <taxon>Burkholderia cepacia complex</taxon>
    </lineage>
</organism>
<accession>A0A4Q2AK38</accession>
<comment type="caution">
    <text evidence="2">The sequence shown here is derived from an EMBL/GenBank/DDBJ whole genome shotgun (WGS) entry which is preliminary data.</text>
</comment>
<feature type="region of interest" description="Disordered" evidence="1">
    <location>
        <begin position="40"/>
        <end position="77"/>
    </location>
</feature>
<reference evidence="2 3" key="1">
    <citation type="submission" date="2018-08" db="EMBL/GenBank/DDBJ databases">
        <title>Mountain-cultivated ginseng endophyte, Burkholderia stabilis and its activity against ginseng root rot disease.</title>
        <authorList>
            <person name="Tapan Kumar M."/>
            <person name="Bae H."/>
            <person name="Shanmugam G."/>
            <person name="Jeon J."/>
        </authorList>
    </citation>
    <scope>NUCLEOTIDE SEQUENCE [LARGE SCALE GENOMIC DNA]</scope>
    <source>
        <strain evidence="2 3">EB159</strain>
    </source>
</reference>
<dbReference type="Proteomes" id="UP000289650">
    <property type="component" value="Unassembled WGS sequence"/>
</dbReference>
<evidence type="ECO:0000256" key="1">
    <source>
        <dbReference type="SAM" id="MobiDB-lite"/>
    </source>
</evidence>
<dbReference type="EMBL" id="QWEX01000002">
    <property type="protein sequence ID" value="RXV69530.1"/>
    <property type="molecule type" value="Genomic_DNA"/>
</dbReference>
<feature type="compositionally biased region" description="Basic residues" evidence="1">
    <location>
        <begin position="47"/>
        <end position="60"/>
    </location>
</feature>
<sequence>MESVSWQTSRAVAEQSACLFVLSARAFDLAAPASRRGRLIGAEAGRHRNPTNRFQRRRARHADGPEAVARRASLSAS</sequence>